<dbReference type="KEGG" id="nah:F5544_10715"/>
<protein>
    <submittedName>
        <fullName evidence="3">FAD-binding monooxygenase</fullName>
    </submittedName>
</protein>
<evidence type="ECO:0000259" key="2">
    <source>
        <dbReference type="Pfam" id="PF01494"/>
    </source>
</evidence>
<reference evidence="3 4" key="1">
    <citation type="journal article" date="2019" name="ACS Chem. Biol.">
        <title>Identification and Mobilization of a Cryptic Antibiotic Biosynthesis Gene Locus from a Human-Pathogenic Nocardia Isolate.</title>
        <authorList>
            <person name="Herisse M."/>
            <person name="Ishida K."/>
            <person name="Porter J.L."/>
            <person name="Howden B."/>
            <person name="Hertweck C."/>
            <person name="Stinear T.P."/>
            <person name="Pidot S.J."/>
        </authorList>
    </citation>
    <scope>NUCLEOTIDE SEQUENCE [LARGE SCALE GENOMIC DNA]</scope>
    <source>
        <strain evidence="3 4">AUSMDU00012717</strain>
    </source>
</reference>
<gene>
    <name evidence="3" type="ORF">F5544_10715</name>
</gene>
<organism evidence="3 4">
    <name type="scientific">Nocardia arthritidis</name>
    <dbReference type="NCBI Taxonomy" id="228602"/>
    <lineage>
        <taxon>Bacteria</taxon>
        <taxon>Bacillati</taxon>
        <taxon>Actinomycetota</taxon>
        <taxon>Actinomycetes</taxon>
        <taxon>Mycobacteriales</taxon>
        <taxon>Nocardiaceae</taxon>
        <taxon>Nocardia</taxon>
    </lineage>
</organism>
<accession>A0A6G9Y9Y4</accession>
<keyword evidence="4" id="KW-1185">Reference proteome</keyword>
<dbReference type="GO" id="GO:0071949">
    <property type="term" value="F:FAD binding"/>
    <property type="evidence" value="ECO:0007669"/>
    <property type="project" value="InterPro"/>
</dbReference>
<dbReference type="PANTHER" id="PTHR43476:SF5">
    <property type="entry name" value="FAD-DEPENDENT MONOOXYGENASE"/>
    <property type="match status" value="1"/>
</dbReference>
<name>A0A6G9Y9Y4_9NOCA</name>
<dbReference type="Pfam" id="PF01494">
    <property type="entry name" value="FAD_binding_3"/>
    <property type="match status" value="1"/>
</dbReference>
<dbReference type="EMBL" id="CP046172">
    <property type="protein sequence ID" value="QIS10039.1"/>
    <property type="molecule type" value="Genomic_DNA"/>
</dbReference>
<evidence type="ECO:0000313" key="4">
    <source>
        <dbReference type="Proteomes" id="UP000503540"/>
    </source>
</evidence>
<dbReference type="Proteomes" id="UP000503540">
    <property type="component" value="Chromosome"/>
</dbReference>
<keyword evidence="1" id="KW-0560">Oxidoreductase</keyword>
<proteinExistence type="predicted"/>
<dbReference type="PANTHER" id="PTHR43476">
    <property type="entry name" value="3-(3-HYDROXY-PHENYL)PROPIONATE/3-HYDROXYCINNAMIC ACID HYDROXYLASE"/>
    <property type="match status" value="1"/>
</dbReference>
<feature type="domain" description="FAD-binding" evidence="2">
    <location>
        <begin position="5"/>
        <end position="344"/>
    </location>
</feature>
<dbReference type="PRINTS" id="PR00420">
    <property type="entry name" value="RNGMNOXGNASE"/>
</dbReference>
<dbReference type="AlphaFoldDB" id="A0A6G9Y9Y4"/>
<dbReference type="GO" id="GO:0004497">
    <property type="term" value="F:monooxygenase activity"/>
    <property type="evidence" value="ECO:0007669"/>
    <property type="project" value="UniProtKB-KW"/>
</dbReference>
<dbReference type="InterPro" id="IPR036188">
    <property type="entry name" value="FAD/NAD-bd_sf"/>
</dbReference>
<keyword evidence="3" id="KW-0503">Monooxygenase</keyword>
<dbReference type="RefSeq" id="WP_167473072.1">
    <property type="nucleotide sequence ID" value="NZ_CP046172.1"/>
</dbReference>
<dbReference type="InterPro" id="IPR050631">
    <property type="entry name" value="PheA/TfdB_FAD_monoxygenase"/>
</dbReference>
<sequence>MHQTETDFCVVGGGPAGLTAALLLLRSGAGVTLLERSRTLDREYRGEILQPGALALLDQLGVLEGARDRGAYELTRFQLIERGKPSLDIDYRALPGPYNYLLSLPQRHLLAELLLRCEKYERFENLAGHRANGLVIDDGRIRGVVTNADHTVLAHCVLGADGRYSKVRRLAGIEEHRQDVFDLDVLWFKIPVGDLPVPHARIFRGDGNPVLAYKAFPGNLQLGWTLPHGRYRDIAARGIDHVRTAIAAVVPGYADLVREHLNDLSDLTLLDVFAAEADRWVEDGLMLIGDSAHTHSPLGAQGINLAIQDAVVAHPILIDSLRRRDFSATLLDRFPRRRGPDIAAVRRTQVMQSKGMLSSSRFGAFVRPKAMKVMRRTPVFRRITRGIAFGNPSIRVATELFHTDQR</sequence>
<dbReference type="InterPro" id="IPR002938">
    <property type="entry name" value="FAD-bd"/>
</dbReference>
<dbReference type="Gene3D" id="3.50.50.60">
    <property type="entry name" value="FAD/NAD(P)-binding domain"/>
    <property type="match status" value="2"/>
</dbReference>
<evidence type="ECO:0000313" key="3">
    <source>
        <dbReference type="EMBL" id="QIS10039.1"/>
    </source>
</evidence>
<dbReference type="SUPFAM" id="SSF51905">
    <property type="entry name" value="FAD/NAD(P)-binding domain"/>
    <property type="match status" value="1"/>
</dbReference>
<evidence type="ECO:0000256" key="1">
    <source>
        <dbReference type="ARBA" id="ARBA00023002"/>
    </source>
</evidence>